<organism evidence="1 2">
    <name type="scientific">Paenibacillus thiaminolyticus</name>
    <name type="common">Bacillus thiaminolyticus</name>
    <dbReference type="NCBI Taxonomy" id="49283"/>
    <lineage>
        <taxon>Bacteria</taxon>
        <taxon>Bacillati</taxon>
        <taxon>Bacillota</taxon>
        <taxon>Bacilli</taxon>
        <taxon>Bacillales</taxon>
        <taxon>Paenibacillaceae</taxon>
        <taxon>Paenibacillus</taxon>
    </lineage>
</organism>
<dbReference type="AlphaFoldDB" id="A0A3A3GD09"/>
<comment type="caution">
    <text evidence="1">The sequence shown here is derived from an EMBL/GenBank/DDBJ whole genome shotgun (WGS) entry which is preliminary data.</text>
</comment>
<dbReference type="EMBL" id="QYZD01000022">
    <property type="protein sequence ID" value="RJG21642.1"/>
    <property type="molecule type" value="Genomic_DNA"/>
</dbReference>
<dbReference type="InterPro" id="IPR008979">
    <property type="entry name" value="Galactose-bd-like_sf"/>
</dbReference>
<accession>A0A3A3GD09</accession>
<evidence type="ECO:0000313" key="1">
    <source>
        <dbReference type="EMBL" id="RJG21642.1"/>
    </source>
</evidence>
<proteinExistence type="predicted"/>
<reference evidence="1 2" key="1">
    <citation type="submission" date="2018-09" db="EMBL/GenBank/DDBJ databases">
        <title>Paenibacillus SK2017-BO5.</title>
        <authorList>
            <person name="Piskunova J.V."/>
            <person name="Dubiley S.A."/>
            <person name="Severinov K.V."/>
        </authorList>
    </citation>
    <scope>NUCLEOTIDE SEQUENCE [LARGE SCALE GENOMIC DNA]</scope>
    <source>
        <strain evidence="1 2">BO5</strain>
    </source>
</reference>
<dbReference type="Proteomes" id="UP000266177">
    <property type="component" value="Unassembled WGS sequence"/>
</dbReference>
<dbReference type="OrthoDB" id="7182479at2"/>
<evidence type="ECO:0000313" key="2">
    <source>
        <dbReference type="Proteomes" id="UP000266177"/>
    </source>
</evidence>
<dbReference type="SUPFAM" id="SSF49785">
    <property type="entry name" value="Galactose-binding domain-like"/>
    <property type="match status" value="1"/>
</dbReference>
<sequence>MAIIWNNFTYDKKYVVDAINGDDASGDGITKPFKTLSKLLQVIPKDKNSLIKLEDGEYTFGRDISDGFSNCRVTILGNKARTTLKQIVGLYSGNNTGGSFTFTLEFIQLLFTMDAALTQYNLNNFGFHWNMYNVVMVEIPSNDYSVFLPGGGSLKLYNCINISLSKNLLRTDWGIIELTNCYGAFTSGYATNNSSWDKRNNIITSAPVYDSEYKIPYDGIGVYFGEFAWRINKFLIQADQGQYLSFENNIELLTAIPKMTSNTTPSGRAFAKNVWSSTYDIWKAFNQIDEYEGYCSQSGSGGVGFLGYEFVQSIPIFKYALRSMGNSTALTTMPKDWTFEGSNDGERWHILDTQKDQTWTTINADKDYFIYNPKSFKMYRLNWTANNGHTGYTGINELKMYSGDSMVSYIPIFNERYFSKYGMNKITEKTLKSNYGKVQLISNKESNVNEGKIFEHEIDLKKYEVNKISLANIEGKSLIQSKDGLYHSILDTVGIKYIPNADEQIFVNHGMGKSSVIDFETEFTQKSLIKTESSVLGDGKVFKQKIDTSKIPIKKVSIE</sequence>
<dbReference type="RefSeq" id="WP_147385215.1">
    <property type="nucleotide sequence ID" value="NZ_QYZD01000022.1"/>
</dbReference>
<dbReference type="Gene3D" id="2.60.120.260">
    <property type="entry name" value="Galactose-binding domain-like"/>
    <property type="match status" value="1"/>
</dbReference>
<gene>
    <name evidence="1" type="ORF">DQX05_20690</name>
</gene>
<protein>
    <submittedName>
        <fullName evidence="1">Uncharacterized protein</fullName>
    </submittedName>
</protein>
<name>A0A3A3GD09_PANTH</name>